<accession>A0ABV1WWP0</accession>
<name>A0ABV1WWP0_9ACTN</name>
<gene>
    <name evidence="1" type="ORF">ABT404_17160</name>
</gene>
<dbReference type="EMBL" id="JBEPEK010000106">
    <property type="protein sequence ID" value="MER7181183.1"/>
    <property type="molecule type" value="Genomic_DNA"/>
</dbReference>
<reference evidence="1 2" key="1">
    <citation type="submission" date="2024-06" db="EMBL/GenBank/DDBJ databases">
        <title>The Natural Products Discovery Center: Release of the First 8490 Sequenced Strains for Exploring Actinobacteria Biosynthetic Diversity.</title>
        <authorList>
            <person name="Kalkreuter E."/>
            <person name="Kautsar S.A."/>
            <person name="Yang D."/>
            <person name="Bader C.D."/>
            <person name="Teijaro C.N."/>
            <person name="Fluegel L."/>
            <person name="Davis C.M."/>
            <person name="Simpson J.R."/>
            <person name="Lauterbach L."/>
            <person name="Steele A.D."/>
            <person name="Gui C."/>
            <person name="Meng S."/>
            <person name="Li G."/>
            <person name="Viehrig K."/>
            <person name="Ye F."/>
            <person name="Su P."/>
            <person name="Kiefer A.F."/>
            <person name="Nichols A."/>
            <person name="Cepeda A.J."/>
            <person name="Yan W."/>
            <person name="Fan B."/>
            <person name="Jiang Y."/>
            <person name="Adhikari A."/>
            <person name="Zheng C.-J."/>
            <person name="Schuster L."/>
            <person name="Cowan T.M."/>
            <person name="Smanski M.J."/>
            <person name="Chevrette M.G."/>
            <person name="De Carvalho L.P.S."/>
            <person name="Shen B."/>
        </authorList>
    </citation>
    <scope>NUCLEOTIDE SEQUENCE [LARGE SCALE GENOMIC DNA]</scope>
    <source>
        <strain evidence="1 2">NPDC000234</strain>
    </source>
</reference>
<dbReference type="RefSeq" id="WP_350781807.1">
    <property type="nucleotide sequence ID" value="NZ_JBEPEK010000106.1"/>
</dbReference>
<evidence type="ECO:0000313" key="2">
    <source>
        <dbReference type="Proteomes" id="UP001474181"/>
    </source>
</evidence>
<sequence>MSSTLYRVRELFPDAPSALARARAIMRDLAEWTAPPWPRVNDITTAEQFAYALGTFATARFGADREPHGVPFLNELRRRGVVTLDAEQLKSYISGDVRLRPDLVDLWPLPEGVSLVLATTPPFGAPGSEPEDDATEDELGRMVSVLGPLSLDVRWDCAWRGLPEFKDCGVLLCLNSVWVSQHVEPSPGEFGVWISLGPRVAWTPEGQTWVGDSGLPLGEPQTGW</sequence>
<dbReference type="Proteomes" id="UP001474181">
    <property type="component" value="Unassembled WGS sequence"/>
</dbReference>
<evidence type="ECO:0000313" key="1">
    <source>
        <dbReference type="EMBL" id="MER7181183.1"/>
    </source>
</evidence>
<organism evidence="1 2">
    <name type="scientific">Streptomyces hyaluromycini</name>
    <dbReference type="NCBI Taxonomy" id="1377993"/>
    <lineage>
        <taxon>Bacteria</taxon>
        <taxon>Bacillati</taxon>
        <taxon>Actinomycetota</taxon>
        <taxon>Actinomycetes</taxon>
        <taxon>Kitasatosporales</taxon>
        <taxon>Streptomycetaceae</taxon>
        <taxon>Streptomyces</taxon>
    </lineage>
</organism>
<keyword evidence="2" id="KW-1185">Reference proteome</keyword>
<comment type="caution">
    <text evidence="1">The sequence shown here is derived from an EMBL/GenBank/DDBJ whole genome shotgun (WGS) entry which is preliminary data.</text>
</comment>
<proteinExistence type="predicted"/>
<protein>
    <submittedName>
        <fullName evidence="1">Uncharacterized protein</fullName>
    </submittedName>
</protein>